<evidence type="ECO:0000313" key="2">
    <source>
        <dbReference type="Proteomes" id="UP000218164"/>
    </source>
</evidence>
<protein>
    <submittedName>
        <fullName evidence="1">Uncharacterized protein</fullName>
    </submittedName>
</protein>
<proteinExistence type="predicted"/>
<dbReference type="Proteomes" id="UP000218164">
    <property type="component" value="Unassembled WGS sequence"/>
</dbReference>
<sequence length="91" mass="10528">MAEKLPPEFIKELESVCKLHEQAVCNKEKCREFSETLSNLLVSLEDMKYHRTADRLMSILINCSPKEASHCEKATLLGERMKEAVKETLFR</sequence>
<accession>A0A2A2HTT8</accession>
<name>A0A2A2HTT8_9EURY</name>
<comment type="caution">
    <text evidence="1">The sequence shown here is derived from an EMBL/GenBank/DDBJ whole genome shotgun (WGS) entry which is preliminary data.</text>
</comment>
<dbReference type="AlphaFoldDB" id="A0A2A2HTT8"/>
<gene>
    <name evidence="1" type="ORF">ASJ81_19490</name>
</gene>
<organism evidence="1 2">
    <name type="scientific">Methanosarcina spelaei</name>
    <dbReference type="NCBI Taxonomy" id="1036679"/>
    <lineage>
        <taxon>Archaea</taxon>
        <taxon>Methanobacteriati</taxon>
        <taxon>Methanobacteriota</taxon>
        <taxon>Stenosarchaea group</taxon>
        <taxon>Methanomicrobia</taxon>
        <taxon>Methanosarcinales</taxon>
        <taxon>Methanosarcinaceae</taxon>
        <taxon>Methanosarcina</taxon>
    </lineage>
</organism>
<reference evidence="1 2" key="1">
    <citation type="journal article" date="2017" name="BMC Genomics">
        <title>Genomic analysis of methanogenic archaea reveals a shift towards energy conservation.</title>
        <authorList>
            <person name="Gilmore S.P."/>
            <person name="Henske J.K."/>
            <person name="Sexton J.A."/>
            <person name="Solomon K.V."/>
            <person name="Seppala S."/>
            <person name="Yoo J.I."/>
            <person name="Huyett L.M."/>
            <person name="Pressman A."/>
            <person name="Cogan J.Z."/>
            <person name="Kivenson V."/>
            <person name="Peng X."/>
            <person name="Tan Y."/>
            <person name="Valentine D.L."/>
            <person name="O'Malley M.A."/>
        </authorList>
    </citation>
    <scope>NUCLEOTIDE SEQUENCE [LARGE SCALE GENOMIC DNA]</scope>
    <source>
        <strain evidence="1 2">MC-15</strain>
    </source>
</reference>
<dbReference type="RefSeq" id="WP_095644285.1">
    <property type="nucleotide sequence ID" value="NZ_LMVP01000165.1"/>
</dbReference>
<dbReference type="EMBL" id="LMVP01000165">
    <property type="protein sequence ID" value="PAV12877.1"/>
    <property type="molecule type" value="Genomic_DNA"/>
</dbReference>
<dbReference type="OrthoDB" id="132932at2157"/>
<keyword evidence="2" id="KW-1185">Reference proteome</keyword>
<evidence type="ECO:0000313" key="1">
    <source>
        <dbReference type="EMBL" id="PAV12877.1"/>
    </source>
</evidence>